<dbReference type="KEGG" id="psyo:PB01_11200"/>
<dbReference type="AlphaFoldDB" id="A0A5J6SN40"/>
<keyword evidence="2" id="KW-1185">Reference proteome</keyword>
<dbReference type="InterPro" id="IPR021359">
    <property type="entry name" value="DUF2812"/>
</dbReference>
<dbReference type="OrthoDB" id="8230517at2"/>
<sequence length="68" mass="8431">MFKKNVKWLWSYNIEKTEQWLTEMMKKGWHLTNANRLTRTSSFEQGKQNNMTYRIQYNPKNRSFPTRL</sequence>
<dbReference type="RefSeq" id="WP_151700264.1">
    <property type="nucleotide sequence ID" value="NZ_CP031223.1"/>
</dbReference>
<accession>A0A5J6SN40</accession>
<organism evidence="1 2">
    <name type="scientific">Psychrobacillus glaciei</name>
    <dbReference type="NCBI Taxonomy" id="2283160"/>
    <lineage>
        <taxon>Bacteria</taxon>
        <taxon>Bacillati</taxon>
        <taxon>Bacillota</taxon>
        <taxon>Bacilli</taxon>
        <taxon>Bacillales</taxon>
        <taxon>Bacillaceae</taxon>
        <taxon>Psychrobacillus</taxon>
    </lineage>
</organism>
<gene>
    <name evidence="1" type="ORF">PB01_11200</name>
</gene>
<dbReference type="Proteomes" id="UP000325517">
    <property type="component" value="Chromosome"/>
</dbReference>
<name>A0A5J6SN40_9BACI</name>
<evidence type="ECO:0000313" key="2">
    <source>
        <dbReference type="Proteomes" id="UP000325517"/>
    </source>
</evidence>
<reference evidence="1 2" key="1">
    <citation type="submission" date="2018-07" db="EMBL/GenBank/DDBJ databases">
        <title>Complete genome sequence of Psychrobacillus sp. PB01, isolated from iceberg, and comparative genome analysis of Psychrobacillus strains.</title>
        <authorList>
            <person name="Lee P.C."/>
        </authorList>
    </citation>
    <scope>NUCLEOTIDE SEQUENCE [LARGE SCALE GENOMIC DNA]</scope>
    <source>
        <strain evidence="1 2">PB01</strain>
    </source>
</reference>
<dbReference type="Pfam" id="PF11193">
    <property type="entry name" value="DUF2812"/>
    <property type="match status" value="1"/>
</dbReference>
<protein>
    <submittedName>
        <fullName evidence="1">DUF2812 domain-containing protein</fullName>
    </submittedName>
</protein>
<evidence type="ECO:0000313" key="1">
    <source>
        <dbReference type="EMBL" id="QFF99346.1"/>
    </source>
</evidence>
<dbReference type="EMBL" id="CP031223">
    <property type="protein sequence ID" value="QFF99346.1"/>
    <property type="molecule type" value="Genomic_DNA"/>
</dbReference>
<proteinExistence type="predicted"/>